<dbReference type="InterPro" id="IPR036186">
    <property type="entry name" value="Serpin_sf"/>
</dbReference>
<dbReference type="SMART" id="SM00093">
    <property type="entry name" value="SERPIN"/>
    <property type="match status" value="1"/>
</dbReference>
<dbReference type="KEGG" id="mng:MNEG_7763"/>
<dbReference type="InterPro" id="IPR027417">
    <property type="entry name" value="P-loop_NTPase"/>
</dbReference>
<dbReference type="Proteomes" id="UP000054498">
    <property type="component" value="Unassembled WGS sequence"/>
</dbReference>
<dbReference type="PANTHER" id="PTHR11461:SF211">
    <property type="entry name" value="GH10112P-RELATED"/>
    <property type="match status" value="1"/>
</dbReference>
<dbReference type="GO" id="GO:0003676">
    <property type="term" value="F:nucleic acid binding"/>
    <property type="evidence" value="ECO:0007669"/>
    <property type="project" value="InterPro"/>
</dbReference>
<feature type="signal peptide" evidence="3">
    <location>
        <begin position="1"/>
        <end position="24"/>
    </location>
</feature>
<sequence length="862" mass="89358">MAPALAYATAFGLALLQALVGLETQPTDTNALTSPLSGSAALTMALNAAGLPSTTHAELLRALTQNRTLVGTGAAQEQAANAELSRLLAAVPSGSGGGSGAGATGEQVLLANSIWSRKGVPLKKSYVDAMKAAFQATAATANSVSDINAWAKNATQGLIPELLAPGTPFDVVLANALYFKGKWRTQFEGTSTRPWPFTTAKGVKQQVSMMSHEFRAGQVLTAQLPGSFTAVRLPYRSGNFSAIAILPTNASAGPESLLPLLLGPRAPAAGLFAPLPGGSGGVKSLTPGALWAPAGPKGLIVQLPRFKLRARMSLVDPLEKLGVKAAFSDAQANFERAEGDPTKPFYVSDVVQEVVLDVDEEGTEAAAATAVVMRTTSAMIDYEPPPRITFDRPFLFALVHDPSGVPLVLGVIRSPPPAAERPAPVPGRGAAAAAPGYVSNPAAASERASLPLSELSKPGRVLMLRHANAPGTGDPPGFRLGDCATQRNLDAAGRAQARATGAALRAALGAKVVSAKVYTSQWCRAEETAKLLGLSKAQPLPALNSFFSDPSSSEKTLAGLRAFLAGLPQNGPPVILVTHQVVINSLTSAFPESAGGSIFQLNGSGAPRWEATIPLLCGNKDVAVDACTGSGKTLAFVVPVIEKLRRLDEPLKRHQVGAIIVSPTRELARQIHSVMAPFVESLPGASCLLLVGGTDPAADVALFRERGGQILVGTPGRLDDILKRCADLDPKRLEVLVLDEADRLLDMGFKAQLDAIMGRLPRQRRTGLFSATQTEAVEALTRAGLRNPVRVAVAVAAAPAPAAAAAAARGKKGKEGEAAAAEAAGAGDQVTPASLQLQYLICEVDEKMGQLSFMGPYHLDVG</sequence>
<evidence type="ECO:0000313" key="6">
    <source>
        <dbReference type="Proteomes" id="UP000054498"/>
    </source>
</evidence>
<proteinExistence type="inferred from homology"/>
<comment type="similarity">
    <text evidence="1 2">Belongs to the serpin family.</text>
</comment>
<gene>
    <name evidence="5" type="ORF">MNEG_7763</name>
</gene>
<reference evidence="5 6" key="1">
    <citation type="journal article" date="2013" name="BMC Genomics">
        <title>Reconstruction of the lipid metabolism for the microalga Monoraphidium neglectum from its genome sequence reveals characteristics suitable for biofuel production.</title>
        <authorList>
            <person name="Bogen C."/>
            <person name="Al-Dilaimi A."/>
            <person name="Albersmeier A."/>
            <person name="Wichmann J."/>
            <person name="Grundmann M."/>
            <person name="Rupp O."/>
            <person name="Lauersen K.J."/>
            <person name="Blifernez-Klassen O."/>
            <person name="Kalinowski J."/>
            <person name="Goesmann A."/>
            <person name="Mussgnug J.H."/>
            <person name="Kruse O."/>
        </authorList>
    </citation>
    <scope>NUCLEOTIDE SEQUENCE [LARGE SCALE GENOMIC DNA]</scope>
    <source>
        <strain evidence="5 6">SAG 48.87</strain>
    </source>
</reference>
<dbReference type="OrthoDB" id="1063785at2759"/>
<dbReference type="InterPro" id="IPR042178">
    <property type="entry name" value="Serpin_sf_1"/>
</dbReference>
<dbReference type="GO" id="GO:0005524">
    <property type="term" value="F:ATP binding"/>
    <property type="evidence" value="ECO:0007669"/>
    <property type="project" value="InterPro"/>
</dbReference>
<dbReference type="Gene3D" id="3.40.50.1240">
    <property type="entry name" value="Phosphoglycerate mutase-like"/>
    <property type="match status" value="1"/>
</dbReference>
<feature type="domain" description="Helicase ATP-binding" evidence="4">
    <location>
        <begin position="613"/>
        <end position="791"/>
    </location>
</feature>
<dbReference type="Gene3D" id="2.30.39.10">
    <property type="entry name" value="Alpha-1-antitrypsin, domain 1"/>
    <property type="match status" value="1"/>
</dbReference>
<dbReference type="Pfam" id="PF00270">
    <property type="entry name" value="DEAD"/>
    <property type="match status" value="1"/>
</dbReference>
<dbReference type="Gene3D" id="3.30.497.10">
    <property type="entry name" value="Antithrombin, subunit I, domain 2"/>
    <property type="match status" value="1"/>
</dbReference>
<dbReference type="InterPro" id="IPR023796">
    <property type="entry name" value="Serpin_dom"/>
</dbReference>
<dbReference type="InterPro" id="IPR029033">
    <property type="entry name" value="His_PPase_superfam"/>
</dbReference>
<dbReference type="CDD" id="cd17960">
    <property type="entry name" value="DEADc_DDX55"/>
    <property type="match status" value="1"/>
</dbReference>
<dbReference type="InterPro" id="IPR014001">
    <property type="entry name" value="Helicase_ATP-bd"/>
</dbReference>
<dbReference type="SMART" id="SM00855">
    <property type="entry name" value="PGAM"/>
    <property type="match status" value="1"/>
</dbReference>
<dbReference type="AlphaFoldDB" id="A0A0D2N1U1"/>
<dbReference type="PROSITE" id="PS51192">
    <property type="entry name" value="HELICASE_ATP_BIND_1"/>
    <property type="match status" value="1"/>
</dbReference>
<dbReference type="InterPro" id="IPR011545">
    <property type="entry name" value="DEAD/DEAH_box_helicase_dom"/>
</dbReference>
<dbReference type="GO" id="GO:0005615">
    <property type="term" value="C:extracellular space"/>
    <property type="evidence" value="ECO:0007669"/>
    <property type="project" value="InterPro"/>
</dbReference>
<dbReference type="GO" id="GO:0004867">
    <property type="term" value="F:serine-type endopeptidase inhibitor activity"/>
    <property type="evidence" value="ECO:0007669"/>
    <property type="project" value="InterPro"/>
</dbReference>
<dbReference type="SUPFAM" id="SSF53254">
    <property type="entry name" value="Phosphoglycerate mutase-like"/>
    <property type="match status" value="1"/>
</dbReference>
<evidence type="ECO:0000259" key="4">
    <source>
        <dbReference type="PROSITE" id="PS51192"/>
    </source>
</evidence>
<dbReference type="Pfam" id="PF00079">
    <property type="entry name" value="Serpin"/>
    <property type="match status" value="1"/>
</dbReference>
<dbReference type="SUPFAM" id="SSF56574">
    <property type="entry name" value="Serpins"/>
    <property type="match status" value="1"/>
</dbReference>
<dbReference type="InterPro" id="IPR042185">
    <property type="entry name" value="Serpin_sf_2"/>
</dbReference>
<dbReference type="InterPro" id="IPR000629">
    <property type="entry name" value="RNA-helicase_DEAD-box_CS"/>
</dbReference>
<keyword evidence="6" id="KW-1185">Reference proteome</keyword>
<protein>
    <recommendedName>
        <fullName evidence="4">Helicase ATP-binding domain-containing protein</fullName>
    </recommendedName>
</protein>
<dbReference type="CDD" id="cd07040">
    <property type="entry name" value="HP"/>
    <property type="match status" value="1"/>
</dbReference>
<dbReference type="PROSITE" id="PS00284">
    <property type="entry name" value="SERPIN"/>
    <property type="match status" value="1"/>
</dbReference>
<dbReference type="CDD" id="cd00172">
    <property type="entry name" value="serpin"/>
    <property type="match status" value="1"/>
</dbReference>
<evidence type="ECO:0000313" key="5">
    <source>
        <dbReference type="EMBL" id="KIZ00196.1"/>
    </source>
</evidence>
<dbReference type="STRING" id="145388.A0A0D2N1U1"/>
<dbReference type="InterPro" id="IPR000215">
    <property type="entry name" value="Serpin_fam"/>
</dbReference>
<evidence type="ECO:0000256" key="3">
    <source>
        <dbReference type="SAM" id="SignalP"/>
    </source>
</evidence>
<accession>A0A0D2N1U1</accession>
<keyword evidence="3" id="KW-0732">Signal</keyword>
<dbReference type="EMBL" id="KK101626">
    <property type="protein sequence ID" value="KIZ00196.1"/>
    <property type="molecule type" value="Genomic_DNA"/>
</dbReference>
<dbReference type="InterPro" id="IPR013078">
    <property type="entry name" value="His_Pase_superF_clade-1"/>
</dbReference>
<dbReference type="InterPro" id="IPR023795">
    <property type="entry name" value="Serpin_CS"/>
</dbReference>
<feature type="chain" id="PRO_5002248263" description="Helicase ATP-binding domain-containing protein" evidence="3">
    <location>
        <begin position="25"/>
        <end position="862"/>
    </location>
</feature>
<dbReference type="PANTHER" id="PTHR11461">
    <property type="entry name" value="SERINE PROTEASE INHIBITOR, SERPIN"/>
    <property type="match status" value="1"/>
</dbReference>
<dbReference type="GeneID" id="25740639"/>
<organism evidence="5 6">
    <name type="scientific">Monoraphidium neglectum</name>
    <dbReference type="NCBI Taxonomy" id="145388"/>
    <lineage>
        <taxon>Eukaryota</taxon>
        <taxon>Viridiplantae</taxon>
        <taxon>Chlorophyta</taxon>
        <taxon>core chlorophytes</taxon>
        <taxon>Chlorophyceae</taxon>
        <taxon>CS clade</taxon>
        <taxon>Sphaeropleales</taxon>
        <taxon>Selenastraceae</taxon>
        <taxon>Monoraphidium</taxon>
    </lineage>
</organism>
<dbReference type="PROSITE" id="PS00039">
    <property type="entry name" value="DEAD_ATP_HELICASE"/>
    <property type="match status" value="1"/>
</dbReference>
<evidence type="ECO:0000256" key="2">
    <source>
        <dbReference type="RuleBase" id="RU000411"/>
    </source>
</evidence>
<name>A0A0D2N1U1_9CHLO</name>
<evidence type="ECO:0000256" key="1">
    <source>
        <dbReference type="ARBA" id="ARBA00009500"/>
    </source>
</evidence>
<dbReference type="RefSeq" id="XP_013899215.1">
    <property type="nucleotide sequence ID" value="XM_014043761.1"/>
</dbReference>
<dbReference type="SUPFAM" id="SSF52540">
    <property type="entry name" value="P-loop containing nucleoside triphosphate hydrolases"/>
    <property type="match status" value="1"/>
</dbReference>
<dbReference type="SMART" id="SM00487">
    <property type="entry name" value="DEXDc"/>
    <property type="match status" value="1"/>
</dbReference>
<dbReference type="Gene3D" id="3.40.50.300">
    <property type="entry name" value="P-loop containing nucleotide triphosphate hydrolases"/>
    <property type="match status" value="1"/>
</dbReference>